<evidence type="ECO:0000313" key="3">
    <source>
        <dbReference type="Proteomes" id="UP000008065"/>
    </source>
</evidence>
<reference evidence="3" key="1">
    <citation type="journal article" date="2011" name="Genetics">
        <title>Massive changes in genome architecture accompany the transition to self-fertility in the filamentous fungus Neurospora tetrasperma.</title>
        <authorList>
            <person name="Ellison C.E."/>
            <person name="Stajich J.E."/>
            <person name="Jacobson D.J."/>
            <person name="Natvig D.O."/>
            <person name="Lapidus A."/>
            <person name="Foster B."/>
            <person name="Aerts A."/>
            <person name="Riley R."/>
            <person name="Lindquist E.A."/>
            <person name="Grigoriev I.V."/>
            <person name="Taylor J.W."/>
        </authorList>
    </citation>
    <scope>NUCLEOTIDE SEQUENCE [LARGE SCALE GENOMIC DNA]</scope>
    <source>
        <strain evidence="3">FGSC 2508 / P0657</strain>
    </source>
</reference>
<sequence>MRPLLVYTSFSLSQRLRTPRNKSAGHPIHPTPTFPVSFNPSVTVTVTIAHPLVVPIPLPKPLPPPTRPQNFLLPSAYIPPPPPPPNPNTT</sequence>
<dbReference type="GeneID" id="20822129"/>
<feature type="compositionally biased region" description="Pro residues" evidence="1">
    <location>
        <begin position="77"/>
        <end position="90"/>
    </location>
</feature>
<dbReference type="KEGG" id="nte:NEUTE1DRAFT104678"/>
<accession>F8N2H1</accession>
<dbReference type="Proteomes" id="UP000008065">
    <property type="component" value="Unassembled WGS sequence"/>
</dbReference>
<feature type="compositionally biased region" description="Pro residues" evidence="1">
    <location>
        <begin position="58"/>
        <end position="67"/>
    </location>
</feature>
<keyword evidence="3" id="KW-1185">Reference proteome</keyword>
<feature type="region of interest" description="Disordered" evidence="1">
    <location>
        <begin position="58"/>
        <end position="90"/>
    </location>
</feature>
<gene>
    <name evidence="2" type="ORF">NEUTE1DRAFT_104678</name>
</gene>
<dbReference type="EMBL" id="GL891382">
    <property type="protein sequence ID" value="EGO51643.1"/>
    <property type="molecule type" value="Genomic_DNA"/>
</dbReference>
<dbReference type="HOGENOM" id="CLU_2441410_0_0_1"/>
<dbReference type="RefSeq" id="XP_009855283.1">
    <property type="nucleotide sequence ID" value="XM_009856981.1"/>
</dbReference>
<name>F8N2H1_NEUT8</name>
<organism evidence="2 3">
    <name type="scientific">Neurospora tetrasperma (strain FGSC 2508 / ATCC MYA-4615 / P0657)</name>
    <dbReference type="NCBI Taxonomy" id="510951"/>
    <lineage>
        <taxon>Eukaryota</taxon>
        <taxon>Fungi</taxon>
        <taxon>Dikarya</taxon>
        <taxon>Ascomycota</taxon>
        <taxon>Pezizomycotina</taxon>
        <taxon>Sordariomycetes</taxon>
        <taxon>Sordariomycetidae</taxon>
        <taxon>Sordariales</taxon>
        <taxon>Sordariaceae</taxon>
        <taxon>Neurospora</taxon>
    </lineage>
</organism>
<protein>
    <submittedName>
        <fullName evidence="2">Uncharacterized protein</fullName>
    </submittedName>
</protein>
<evidence type="ECO:0000313" key="2">
    <source>
        <dbReference type="EMBL" id="EGO51643.1"/>
    </source>
</evidence>
<dbReference type="VEuPathDB" id="FungiDB:NEUTE1DRAFT_104678"/>
<dbReference type="AlphaFoldDB" id="F8N2H1"/>
<proteinExistence type="predicted"/>
<evidence type="ECO:0000256" key="1">
    <source>
        <dbReference type="SAM" id="MobiDB-lite"/>
    </source>
</evidence>